<keyword evidence="1" id="KW-0812">Transmembrane</keyword>
<keyword evidence="1" id="KW-0472">Membrane</keyword>
<evidence type="ECO:0000259" key="2">
    <source>
        <dbReference type="Pfam" id="PF13358"/>
    </source>
</evidence>
<dbReference type="Proteomes" id="UP000193642">
    <property type="component" value="Unassembled WGS sequence"/>
</dbReference>
<dbReference type="EMBL" id="MCGO01000018">
    <property type="protein sequence ID" value="ORY45856.1"/>
    <property type="molecule type" value="Genomic_DNA"/>
</dbReference>
<evidence type="ECO:0000256" key="1">
    <source>
        <dbReference type="SAM" id="Phobius"/>
    </source>
</evidence>
<feature type="non-terminal residue" evidence="3">
    <location>
        <position position="163"/>
    </location>
</feature>
<keyword evidence="1" id="KW-1133">Transmembrane helix</keyword>
<dbReference type="Gene3D" id="3.30.420.10">
    <property type="entry name" value="Ribonuclease H-like superfamily/Ribonuclease H"/>
    <property type="match status" value="1"/>
</dbReference>
<keyword evidence="4" id="KW-1185">Reference proteome</keyword>
<sequence>MHVKETDIMRFMREINSLDWTLYNLVFLDEVSFDNRGMICRRGYAVKGTKLMLRGEYQRLPRVSLLCFIGCNGILESFSTEGTFNRAKFSTCCKKFALNSGKVGRYPGLHSVWILDGASIHRSPHLIMHLRMLGVIPIFLPAYCPFFNPIEMVFGMIKKRLRR</sequence>
<proteinExistence type="predicted"/>
<dbReference type="InterPro" id="IPR038717">
    <property type="entry name" value="Tc1-like_DDE_dom"/>
</dbReference>
<reference evidence="3 4" key="1">
    <citation type="submission" date="2016-07" db="EMBL/GenBank/DDBJ databases">
        <title>Pervasive Adenine N6-methylation of Active Genes in Fungi.</title>
        <authorList>
            <consortium name="DOE Joint Genome Institute"/>
            <person name="Mondo S.J."/>
            <person name="Dannebaum R.O."/>
            <person name="Kuo R.C."/>
            <person name="Labutti K."/>
            <person name="Haridas S."/>
            <person name="Kuo A."/>
            <person name="Salamov A."/>
            <person name="Ahrendt S.R."/>
            <person name="Lipzen A."/>
            <person name="Sullivan W."/>
            <person name="Andreopoulos W.B."/>
            <person name="Clum A."/>
            <person name="Lindquist E."/>
            <person name="Daum C."/>
            <person name="Ramamoorthy G.K."/>
            <person name="Gryganskyi A."/>
            <person name="Culley D."/>
            <person name="Magnuson J.K."/>
            <person name="James T.Y."/>
            <person name="O'Malley M.A."/>
            <person name="Stajich J.E."/>
            <person name="Spatafora J.W."/>
            <person name="Visel A."/>
            <person name="Grigoriev I.V."/>
        </authorList>
    </citation>
    <scope>NUCLEOTIDE SEQUENCE [LARGE SCALE GENOMIC DNA]</scope>
    <source>
        <strain evidence="3 4">JEL800</strain>
    </source>
</reference>
<dbReference type="InterPro" id="IPR036397">
    <property type="entry name" value="RNaseH_sf"/>
</dbReference>
<dbReference type="OrthoDB" id="79420at2759"/>
<accession>A0A1Y2CFZ4</accession>
<feature type="domain" description="Tc1-like transposase DDE" evidence="2">
    <location>
        <begin position="25"/>
        <end position="163"/>
    </location>
</feature>
<dbReference type="GO" id="GO:0003676">
    <property type="term" value="F:nucleic acid binding"/>
    <property type="evidence" value="ECO:0007669"/>
    <property type="project" value="InterPro"/>
</dbReference>
<gene>
    <name evidence="3" type="ORF">BCR33DRAFT_678677</name>
</gene>
<evidence type="ECO:0000313" key="4">
    <source>
        <dbReference type="Proteomes" id="UP000193642"/>
    </source>
</evidence>
<evidence type="ECO:0000313" key="3">
    <source>
        <dbReference type="EMBL" id="ORY45856.1"/>
    </source>
</evidence>
<name>A0A1Y2CFZ4_9FUNG</name>
<comment type="caution">
    <text evidence="3">The sequence shown here is derived from an EMBL/GenBank/DDBJ whole genome shotgun (WGS) entry which is preliminary data.</text>
</comment>
<dbReference type="Pfam" id="PF13358">
    <property type="entry name" value="DDE_3"/>
    <property type="match status" value="1"/>
</dbReference>
<feature type="transmembrane region" description="Helical" evidence="1">
    <location>
        <begin position="132"/>
        <end position="157"/>
    </location>
</feature>
<protein>
    <recommendedName>
        <fullName evidence="2">Tc1-like transposase DDE domain-containing protein</fullName>
    </recommendedName>
</protein>
<dbReference type="AlphaFoldDB" id="A0A1Y2CFZ4"/>
<dbReference type="STRING" id="329046.A0A1Y2CFZ4"/>
<organism evidence="3 4">
    <name type="scientific">Rhizoclosmatium globosum</name>
    <dbReference type="NCBI Taxonomy" id="329046"/>
    <lineage>
        <taxon>Eukaryota</taxon>
        <taxon>Fungi</taxon>
        <taxon>Fungi incertae sedis</taxon>
        <taxon>Chytridiomycota</taxon>
        <taxon>Chytridiomycota incertae sedis</taxon>
        <taxon>Chytridiomycetes</taxon>
        <taxon>Chytridiales</taxon>
        <taxon>Chytriomycetaceae</taxon>
        <taxon>Rhizoclosmatium</taxon>
    </lineage>
</organism>
<dbReference type="PANTHER" id="PTHR46564:SF1">
    <property type="entry name" value="TRANSPOSASE"/>
    <property type="match status" value="1"/>
</dbReference>
<dbReference type="PANTHER" id="PTHR46564">
    <property type="entry name" value="TRANSPOSASE"/>
    <property type="match status" value="1"/>
</dbReference>